<reference evidence="4" key="1">
    <citation type="submission" date="2016-10" db="EMBL/GenBank/DDBJ databases">
        <authorList>
            <person name="Varghese N."/>
            <person name="Submissions S."/>
        </authorList>
    </citation>
    <scope>NUCLEOTIDE SEQUENCE [LARGE SCALE GENOMIC DNA]</scope>
    <source>
        <strain evidence="4">DSM 45419</strain>
    </source>
</reference>
<dbReference type="Proteomes" id="UP000198680">
    <property type="component" value="Unassembled WGS sequence"/>
</dbReference>
<keyword evidence="4" id="KW-1185">Reference proteome</keyword>
<evidence type="ECO:0000256" key="1">
    <source>
        <dbReference type="SAM" id="Phobius"/>
    </source>
</evidence>
<keyword evidence="2" id="KW-0732">Signal</keyword>
<protein>
    <recommendedName>
        <fullName evidence="5">MYXO-CTERM domain-containing protein</fullName>
    </recommendedName>
</protein>
<dbReference type="EMBL" id="FNHE01000003">
    <property type="protein sequence ID" value="SDM08475.1"/>
    <property type="molecule type" value="Genomic_DNA"/>
</dbReference>
<sequence length="148" mass="14612">MRGWAAVLLLAAVFLGHGLQCGPGSGGAAHAGHGVDTAVAAAVTAADTHLTPSAVGHGGGAAAPIAHDDAARAATAGSAPGHWHGLPGHLWAVCLAVLATGLAVLLSLAARRLLRQAPPAALPAWLRGLPRPAPARPPDLFSLCVLRT</sequence>
<evidence type="ECO:0008006" key="5">
    <source>
        <dbReference type="Google" id="ProtNLM"/>
    </source>
</evidence>
<evidence type="ECO:0000313" key="4">
    <source>
        <dbReference type="Proteomes" id="UP000198680"/>
    </source>
</evidence>
<evidence type="ECO:0000313" key="3">
    <source>
        <dbReference type="EMBL" id="SDM08475.1"/>
    </source>
</evidence>
<feature type="chain" id="PRO_5039001965" description="MYXO-CTERM domain-containing protein" evidence="2">
    <location>
        <begin position="22"/>
        <end position="148"/>
    </location>
</feature>
<name>A0A1G9QDS2_9ACTN</name>
<feature type="transmembrane region" description="Helical" evidence="1">
    <location>
        <begin position="90"/>
        <end position="110"/>
    </location>
</feature>
<accession>A0A1G9QDS2</accession>
<dbReference type="STRING" id="1137991.SAMN05660642_01598"/>
<feature type="signal peptide" evidence="2">
    <location>
        <begin position="1"/>
        <end position="21"/>
    </location>
</feature>
<keyword evidence="1" id="KW-1133">Transmembrane helix</keyword>
<keyword evidence="1" id="KW-0812">Transmembrane</keyword>
<proteinExistence type="predicted"/>
<gene>
    <name evidence="3" type="ORF">SAMN05660642_01598</name>
</gene>
<dbReference type="AlphaFoldDB" id="A0A1G9QDS2"/>
<evidence type="ECO:0000256" key="2">
    <source>
        <dbReference type="SAM" id="SignalP"/>
    </source>
</evidence>
<keyword evidence="1" id="KW-0472">Membrane</keyword>
<organism evidence="3 4">
    <name type="scientific">Geodermatophilus siccatus</name>
    <dbReference type="NCBI Taxonomy" id="1137991"/>
    <lineage>
        <taxon>Bacteria</taxon>
        <taxon>Bacillati</taxon>
        <taxon>Actinomycetota</taxon>
        <taxon>Actinomycetes</taxon>
        <taxon>Geodermatophilales</taxon>
        <taxon>Geodermatophilaceae</taxon>
        <taxon>Geodermatophilus</taxon>
    </lineage>
</organism>